<dbReference type="EMBL" id="JABEBT010000035">
    <property type="protein sequence ID" value="KAF7635994.1"/>
    <property type="molecule type" value="Genomic_DNA"/>
</dbReference>
<gene>
    <name evidence="1" type="ORF">Mgra_00004574</name>
</gene>
<protein>
    <submittedName>
        <fullName evidence="1">Uncharacterized protein</fullName>
    </submittedName>
</protein>
<dbReference type="Proteomes" id="UP000605970">
    <property type="component" value="Unassembled WGS sequence"/>
</dbReference>
<proteinExistence type="predicted"/>
<reference evidence="1" key="1">
    <citation type="journal article" date="2020" name="Ecol. Evol.">
        <title>Genome structure and content of the rice root-knot nematode (Meloidogyne graminicola).</title>
        <authorList>
            <person name="Phan N.T."/>
            <person name="Danchin E.G.J."/>
            <person name="Klopp C."/>
            <person name="Perfus-Barbeoch L."/>
            <person name="Kozlowski D.K."/>
            <person name="Koutsovoulos G.D."/>
            <person name="Lopez-Roques C."/>
            <person name="Bouchez O."/>
            <person name="Zahm M."/>
            <person name="Besnard G."/>
            <person name="Bellafiore S."/>
        </authorList>
    </citation>
    <scope>NUCLEOTIDE SEQUENCE</scope>
    <source>
        <strain evidence="1">VN-18</strain>
    </source>
</reference>
<keyword evidence="2" id="KW-1185">Reference proteome</keyword>
<organism evidence="1 2">
    <name type="scientific">Meloidogyne graminicola</name>
    <dbReference type="NCBI Taxonomy" id="189291"/>
    <lineage>
        <taxon>Eukaryota</taxon>
        <taxon>Metazoa</taxon>
        <taxon>Ecdysozoa</taxon>
        <taxon>Nematoda</taxon>
        <taxon>Chromadorea</taxon>
        <taxon>Rhabditida</taxon>
        <taxon>Tylenchina</taxon>
        <taxon>Tylenchomorpha</taxon>
        <taxon>Tylenchoidea</taxon>
        <taxon>Meloidogynidae</taxon>
        <taxon>Meloidogyninae</taxon>
        <taxon>Meloidogyne</taxon>
    </lineage>
</organism>
<evidence type="ECO:0000313" key="1">
    <source>
        <dbReference type="EMBL" id="KAF7635994.1"/>
    </source>
</evidence>
<comment type="caution">
    <text evidence="1">The sequence shown here is derived from an EMBL/GenBank/DDBJ whole genome shotgun (WGS) entry which is preliminary data.</text>
</comment>
<evidence type="ECO:0000313" key="2">
    <source>
        <dbReference type="Proteomes" id="UP000605970"/>
    </source>
</evidence>
<name>A0A8S9ZS00_9BILA</name>
<sequence>MSPLLSYRDKHEFTLSHLSIDCVHYLNNFNNIPKKPGLLFKSCCLLTSKNFVIKGQLSFVFFPIN</sequence>
<dbReference type="AlphaFoldDB" id="A0A8S9ZS00"/>
<accession>A0A8S9ZS00</accession>